<feature type="transmembrane region" description="Helical" evidence="2">
    <location>
        <begin position="220"/>
        <end position="240"/>
    </location>
</feature>
<reference evidence="4" key="1">
    <citation type="journal article" date="2019" name="Int. J. Syst. Evol. Microbiol.">
        <title>The Global Catalogue of Microorganisms (GCM) 10K type strain sequencing project: providing services to taxonomists for standard genome sequencing and annotation.</title>
        <authorList>
            <consortium name="The Broad Institute Genomics Platform"/>
            <consortium name="The Broad Institute Genome Sequencing Center for Infectious Disease"/>
            <person name="Wu L."/>
            <person name="Ma J."/>
        </authorList>
    </citation>
    <scope>NUCLEOTIDE SEQUENCE [LARGE SCALE GENOMIC DNA]</scope>
    <source>
        <strain evidence="4">JCM 14309</strain>
    </source>
</reference>
<evidence type="ECO:0000256" key="2">
    <source>
        <dbReference type="SAM" id="Phobius"/>
    </source>
</evidence>
<organism evidence="3 4">
    <name type="scientific">Nesterenkonia aethiopica</name>
    <dbReference type="NCBI Taxonomy" id="269144"/>
    <lineage>
        <taxon>Bacteria</taxon>
        <taxon>Bacillati</taxon>
        <taxon>Actinomycetota</taxon>
        <taxon>Actinomycetes</taxon>
        <taxon>Micrococcales</taxon>
        <taxon>Micrococcaceae</taxon>
        <taxon>Nesterenkonia</taxon>
    </lineage>
</organism>
<sequence length="284" mass="30762">MRSTMQQTTEPETMDGAKERSMAPTTTTAQQAGRRDADAREHQKSGHSSYARILPAFRLQFVVPQLIWVPAIVLAASWGLAVGIGLWISALVDDRVPVEEPIYTGAAQAVLWCLVFMAAYSGTHTFPFALALSYSRRVYLIGALLAFLAVSLGYGVAAAGGAALEEATDGFGAHVYVFALPYLLTDGFIALGAMATTASMLVMLAGFGAAMLYKRFSVTVTWTVIIGLVAVLAVAAMLLWQADAWPTVWQWMTEQTPWRIAGWLVTPVVALALVDYWLIRRATP</sequence>
<feature type="transmembrane region" description="Helical" evidence="2">
    <location>
        <begin position="260"/>
        <end position="279"/>
    </location>
</feature>
<feature type="compositionally biased region" description="Polar residues" evidence="1">
    <location>
        <begin position="1"/>
        <end position="11"/>
    </location>
</feature>
<comment type="caution">
    <text evidence="3">The sequence shown here is derived from an EMBL/GenBank/DDBJ whole genome shotgun (WGS) entry which is preliminary data.</text>
</comment>
<evidence type="ECO:0000313" key="4">
    <source>
        <dbReference type="Proteomes" id="UP001500236"/>
    </source>
</evidence>
<feature type="transmembrane region" description="Helical" evidence="2">
    <location>
        <begin position="139"/>
        <end position="164"/>
    </location>
</feature>
<dbReference type="Proteomes" id="UP001500236">
    <property type="component" value="Unassembled WGS sequence"/>
</dbReference>
<evidence type="ECO:0000256" key="1">
    <source>
        <dbReference type="SAM" id="MobiDB-lite"/>
    </source>
</evidence>
<keyword evidence="2" id="KW-0472">Membrane</keyword>
<feature type="transmembrane region" description="Helical" evidence="2">
    <location>
        <begin position="188"/>
        <end position="213"/>
    </location>
</feature>
<feature type="transmembrane region" description="Helical" evidence="2">
    <location>
        <begin position="109"/>
        <end position="132"/>
    </location>
</feature>
<dbReference type="EMBL" id="BAAAVT010000014">
    <property type="protein sequence ID" value="GAA3069320.1"/>
    <property type="molecule type" value="Genomic_DNA"/>
</dbReference>
<dbReference type="RefSeq" id="WP_070158605.1">
    <property type="nucleotide sequence ID" value="NZ_BAAAVT010000014.1"/>
</dbReference>
<evidence type="ECO:0008006" key="5">
    <source>
        <dbReference type="Google" id="ProtNLM"/>
    </source>
</evidence>
<feature type="transmembrane region" description="Helical" evidence="2">
    <location>
        <begin position="66"/>
        <end position="89"/>
    </location>
</feature>
<proteinExistence type="predicted"/>
<accession>A0ABP6LZR7</accession>
<protein>
    <recommendedName>
        <fullName evidence="5">ABC transporter permease</fullName>
    </recommendedName>
</protein>
<gene>
    <name evidence="3" type="ORF">GCM10010529_22220</name>
</gene>
<keyword evidence="2" id="KW-0812">Transmembrane</keyword>
<keyword evidence="4" id="KW-1185">Reference proteome</keyword>
<keyword evidence="2" id="KW-1133">Transmembrane helix</keyword>
<name>A0ABP6LZR7_9MICC</name>
<feature type="region of interest" description="Disordered" evidence="1">
    <location>
        <begin position="1"/>
        <end position="41"/>
    </location>
</feature>
<evidence type="ECO:0000313" key="3">
    <source>
        <dbReference type="EMBL" id="GAA3069320.1"/>
    </source>
</evidence>